<keyword evidence="4" id="KW-1185">Reference proteome</keyword>
<dbReference type="GO" id="GO:0030436">
    <property type="term" value="P:asexual sporulation"/>
    <property type="evidence" value="ECO:0007669"/>
    <property type="project" value="InterPro"/>
</dbReference>
<feature type="region of interest" description="Disordered" evidence="2">
    <location>
        <begin position="1"/>
        <end position="58"/>
    </location>
</feature>
<dbReference type="Pfam" id="PF08176">
    <property type="entry name" value="SspK"/>
    <property type="match status" value="1"/>
</dbReference>
<gene>
    <name evidence="3" type="ORF">HM131_16105</name>
</gene>
<dbReference type="InterPro" id="IPR012611">
    <property type="entry name" value="SASP_SspK"/>
</dbReference>
<protein>
    <recommendedName>
        <fullName evidence="5">Small, acid-soluble spore protein K</fullName>
    </recommendedName>
</protein>
<dbReference type="GO" id="GO:0042601">
    <property type="term" value="C:endospore-forming forespore"/>
    <property type="evidence" value="ECO:0007669"/>
    <property type="project" value="InterPro"/>
</dbReference>
<dbReference type="OrthoDB" id="2382188at2"/>
<dbReference type="AlphaFoldDB" id="A0A1W5ZYC4"/>
<organism evidence="3 4">
    <name type="scientific">Halobacillus mangrovi</name>
    <dbReference type="NCBI Taxonomy" id="402384"/>
    <lineage>
        <taxon>Bacteria</taxon>
        <taxon>Bacillati</taxon>
        <taxon>Bacillota</taxon>
        <taxon>Bacilli</taxon>
        <taxon>Bacillales</taxon>
        <taxon>Bacillaceae</taxon>
        <taxon>Halobacillus</taxon>
    </lineage>
</organism>
<dbReference type="Proteomes" id="UP000192527">
    <property type="component" value="Chromosome"/>
</dbReference>
<keyword evidence="1" id="KW-0749">Sporulation</keyword>
<accession>A0A1W5ZYC4</accession>
<dbReference type="RefSeq" id="WP_085030723.1">
    <property type="nucleotide sequence ID" value="NZ_CP020772.1"/>
</dbReference>
<evidence type="ECO:0000313" key="3">
    <source>
        <dbReference type="EMBL" id="ARI78264.1"/>
    </source>
</evidence>
<sequence length="58" mass="6678">MRNKAKNFPNIKMSHAPADQSEYLALRPNGTINSKPQEKAARSRERDINQVGRYHRGK</sequence>
<evidence type="ECO:0000256" key="2">
    <source>
        <dbReference type="SAM" id="MobiDB-lite"/>
    </source>
</evidence>
<proteinExistence type="predicted"/>
<feature type="compositionally biased region" description="Basic and acidic residues" evidence="2">
    <location>
        <begin position="36"/>
        <end position="48"/>
    </location>
</feature>
<evidence type="ECO:0008006" key="5">
    <source>
        <dbReference type="Google" id="ProtNLM"/>
    </source>
</evidence>
<evidence type="ECO:0000256" key="1">
    <source>
        <dbReference type="ARBA" id="ARBA00022969"/>
    </source>
</evidence>
<name>A0A1W5ZYC4_9BACI</name>
<dbReference type="KEGG" id="hmn:HM131_16105"/>
<evidence type="ECO:0000313" key="4">
    <source>
        <dbReference type="Proteomes" id="UP000192527"/>
    </source>
</evidence>
<reference evidence="3 4" key="1">
    <citation type="submission" date="2017-04" db="EMBL/GenBank/DDBJ databases">
        <title>The whole genome sequencing and assembly of Halobacillus mangrovi strain.</title>
        <authorList>
            <person name="Lee S.-J."/>
            <person name="Park M.-K."/>
            <person name="Kim J.-Y."/>
            <person name="Lee Y.-J."/>
            <person name="Yi H."/>
            <person name="Bahn Y.-S."/>
            <person name="Kim J.F."/>
            <person name="Lee D.-W."/>
        </authorList>
    </citation>
    <scope>NUCLEOTIDE SEQUENCE [LARGE SCALE GENOMIC DNA]</scope>
    <source>
        <strain evidence="3 4">KTB 131</strain>
    </source>
</reference>
<dbReference type="GO" id="GO:0030435">
    <property type="term" value="P:sporulation resulting in formation of a cellular spore"/>
    <property type="evidence" value="ECO:0007669"/>
    <property type="project" value="UniProtKB-KW"/>
</dbReference>
<dbReference type="EMBL" id="CP020772">
    <property type="protein sequence ID" value="ARI78264.1"/>
    <property type="molecule type" value="Genomic_DNA"/>
</dbReference>
<dbReference type="STRING" id="402384.HM131_16105"/>